<dbReference type="AlphaFoldDB" id="A0AAF5RWB5"/>
<reference evidence="1" key="2">
    <citation type="journal article" date="2016" name="Mol. Ecol.">
        <title>Population genomics of the filarial nematode parasite Wuchereria bancrofti from mosquitoes.</title>
        <authorList>
            <person name="Small S.T."/>
            <person name="Reimer L.J."/>
            <person name="Tisch D.J."/>
            <person name="King C.L."/>
            <person name="Christensen B.M."/>
            <person name="Siba P.M."/>
            <person name="Kazura J.W."/>
            <person name="Serre D."/>
            <person name="Zimmerman P.A."/>
        </authorList>
    </citation>
    <scope>NUCLEOTIDE SEQUENCE</scope>
    <source>
        <strain evidence="1">pt0022</strain>
    </source>
</reference>
<dbReference type="Proteomes" id="UP000093561">
    <property type="component" value="Unassembled WGS sequence"/>
</dbReference>
<proteinExistence type="predicted"/>
<reference evidence="2" key="3">
    <citation type="submission" date="2024-02" db="UniProtKB">
        <authorList>
            <consortium name="WormBaseParasite"/>
        </authorList>
    </citation>
    <scope>IDENTIFICATION</scope>
    <source>
        <strain evidence="2">pt0022</strain>
    </source>
</reference>
<evidence type="ECO:0000313" key="1">
    <source>
        <dbReference type="Proteomes" id="UP000093561"/>
    </source>
</evidence>
<dbReference type="WBParaSite" id="mrna-Wban_07213">
    <property type="protein sequence ID" value="mrna-Wban_07213"/>
    <property type="gene ID" value="Wban_07213"/>
</dbReference>
<name>A0AAF5RWB5_WUCBA</name>
<organism evidence="1 2">
    <name type="scientific">Wuchereria bancrofti</name>
    <dbReference type="NCBI Taxonomy" id="6293"/>
    <lineage>
        <taxon>Eukaryota</taxon>
        <taxon>Metazoa</taxon>
        <taxon>Ecdysozoa</taxon>
        <taxon>Nematoda</taxon>
        <taxon>Chromadorea</taxon>
        <taxon>Rhabditida</taxon>
        <taxon>Spirurina</taxon>
        <taxon>Spiruromorpha</taxon>
        <taxon>Filarioidea</taxon>
        <taxon>Onchocercidae</taxon>
        <taxon>Wuchereria</taxon>
    </lineage>
</organism>
<sequence>MMVRIDVISSPALPAAKGKELSRGKQLLTSKQRDNEMAKEYEHFTFPPLLPCIAILKTREDVSILSQSTTSSFRLPVISSSSAIDLR</sequence>
<evidence type="ECO:0000313" key="2">
    <source>
        <dbReference type="WBParaSite" id="mrna-Wban_07213"/>
    </source>
</evidence>
<protein>
    <submittedName>
        <fullName evidence="2">Uncharacterized protein</fullName>
    </submittedName>
</protein>
<reference evidence="1" key="1">
    <citation type="submission" date="2015-03" db="EMBL/GenBank/DDBJ databases">
        <title>Wuchereria bancrofti Genome Sequencing Papua New Guinea Strain.</title>
        <authorList>
            <person name="Small S.T."/>
            <person name="Serre D."/>
            <person name="Zimmerman P.A."/>
        </authorList>
    </citation>
    <scope>NUCLEOTIDE SEQUENCE [LARGE SCALE GENOMIC DNA]</scope>
    <source>
        <strain evidence="1">pt0022</strain>
    </source>
</reference>
<accession>A0AAF5RWB5</accession>